<accession>A0A9P6E0X1</accession>
<feature type="domain" description="DUF6697" evidence="2">
    <location>
        <begin position="70"/>
        <end position="177"/>
    </location>
</feature>
<evidence type="ECO:0000256" key="1">
    <source>
        <dbReference type="SAM" id="MobiDB-lite"/>
    </source>
</evidence>
<evidence type="ECO:0000313" key="4">
    <source>
        <dbReference type="Proteomes" id="UP000886523"/>
    </source>
</evidence>
<keyword evidence="4" id="KW-1185">Reference proteome</keyword>
<dbReference type="Pfam" id="PF20411">
    <property type="entry name" value="DUF6697"/>
    <property type="match status" value="1"/>
</dbReference>
<dbReference type="OrthoDB" id="3219211at2759"/>
<proteinExistence type="predicted"/>
<evidence type="ECO:0000313" key="3">
    <source>
        <dbReference type="EMBL" id="KAF9521152.1"/>
    </source>
</evidence>
<dbReference type="AlphaFoldDB" id="A0A9P6E0X1"/>
<organism evidence="3 4">
    <name type="scientific">Hydnum rufescens UP504</name>
    <dbReference type="NCBI Taxonomy" id="1448309"/>
    <lineage>
        <taxon>Eukaryota</taxon>
        <taxon>Fungi</taxon>
        <taxon>Dikarya</taxon>
        <taxon>Basidiomycota</taxon>
        <taxon>Agaricomycotina</taxon>
        <taxon>Agaricomycetes</taxon>
        <taxon>Cantharellales</taxon>
        <taxon>Hydnaceae</taxon>
        <taxon>Hydnum</taxon>
    </lineage>
</organism>
<dbReference type="EMBL" id="MU128909">
    <property type="protein sequence ID" value="KAF9521152.1"/>
    <property type="molecule type" value="Genomic_DNA"/>
</dbReference>
<reference evidence="3" key="1">
    <citation type="journal article" date="2020" name="Nat. Commun.">
        <title>Large-scale genome sequencing of mycorrhizal fungi provides insights into the early evolution of symbiotic traits.</title>
        <authorList>
            <person name="Miyauchi S."/>
            <person name="Kiss E."/>
            <person name="Kuo A."/>
            <person name="Drula E."/>
            <person name="Kohler A."/>
            <person name="Sanchez-Garcia M."/>
            <person name="Morin E."/>
            <person name="Andreopoulos B."/>
            <person name="Barry K.W."/>
            <person name="Bonito G."/>
            <person name="Buee M."/>
            <person name="Carver A."/>
            <person name="Chen C."/>
            <person name="Cichocki N."/>
            <person name="Clum A."/>
            <person name="Culley D."/>
            <person name="Crous P.W."/>
            <person name="Fauchery L."/>
            <person name="Girlanda M."/>
            <person name="Hayes R.D."/>
            <person name="Keri Z."/>
            <person name="LaButti K."/>
            <person name="Lipzen A."/>
            <person name="Lombard V."/>
            <person name="Magnuson J."/>
            <person name="Maillard F."/>
            <person name="Murat C."/>
            <person name="Nolan M."/>
            <person name="Ohm R.A."/>
            <person name="Pangilinan J."/>
            <person name="Pereira M.F."/>
            <person name="Perotto S."/>
            <person name="Peter M."/>
            <person name="Pfister S."/>
            <person name="Riley R."/>
            <person name="Sitrit Y."/>
            <person name="Stielow J.B."/>
            <person name="Szollosi G."/>
            <person name="Zifcakova L."/>
            <person name="Stursova M."/>
            <person name="Spatafora J.W."/>
            <person name="Tedersoo L."/>
            <person name="Vaario L.M."/>
            <person name="Yamada A."/>
            <person name="Yan M."/>
            <person name="Wang P."/>
            <person name="Xu J."/>
            <person name="Bruns T."/>
            <person name="Baldrian P."/>
            <person name="Vilgalys R."/>
            <person name="Dunand C."/>
            <person name="Henrissat B."/>
            <person name="Grigoriev I.V."/>
            <person name="Hibbett D."/>
            <person name="Nagy L.G."/>
            <person name="Martin F.M."/>
        </authorList>
    </citation>
    <scope>NUCLEOTIDE SEQUENCE</scope>
    <source>
        <strain evidence="3">UP504</strain>
    </source>
</reference>
<sequence length="217" mass="23603">MPSSSSSLRSRSTSFLSPGSASSDSQGPWHSLSPRSVSNTAPSRNPDYLDVLHPLNQGITLGRWIETDRTGGMRARSAEIFYQQHGEWFYVGTFKAHRLPDLASDEFAHLDERTKEELIQGTLGAAHATVGAGARAGSPSGDERFDGRSMYNSGVLKVACVGLQCIGFNDALNRIMHAQSRLLVQGRTVRASSASSYLDPREKRNTPDVRVCITPPV</sequence>
<feature type="region of interest" description="Disordered" evidence="1">
    <location>
        <begin position="1"/>
        <end position="49"/>
    </location>
</feature>
<evidence type="ECO:0000259" key="2">
    <source>
        <dbReference type="Pfam" id="PF20411"/>
    </source>
</evidence>
<name>A0A9P6E0X1_9AGAM</name>
<feature type="compositionally biased region" description="Polar residues" evidence="1">
    <location>
        <begin position="19"/>
        <end position="43"/>
    </location>
</feature>
<dbReference type="InterPro" id="IPR046520">
    <property type="entry name" value="DUF6697"/>
</dbReference>
<protein>
    <recommendedName>
        <fullName evidence="2">DUF6697 domain-containing protein</fullName>
    </recommendedName>
</protein>
<gene>
    <name evidence="3" type="ORF">BS47DRAFT_15201</name>
</gene>
<comment type="caution">
    <text evidence="3">The sequence shown here is derived from an EMBL/GenBank/DDBJ whole genome shotgun (WGS) entry which is preliminary data.</text>
</comment>
<feature type="compositionally biased region" description="Low complexity" evidence="1">
    <location>
        <begin position="1"/>
        <end position="17"/>
    </location>
</feature>
<dbReference type="Proteomes" id="UP000886523">
    <property type="component" value="Unassembled WGS sequence"/>
</dbReference>